<evidence type="ECO:0000313" key="3">
    <source>
        <dbReference type="EMBL" id="CAJ0564619.1"/>
    </source>
</evidence>
<keyword evidence="1" id="KW-0413">Isomerase</keyword>
<dbReference type="AlphaFoldDB" id="A0AA36FTM3"/>
<dbReference type="EMBL" id="CATQJA010000898">
    <property type="protein sequence ID" value="CAJ0564619.1"/>
    <property type="molecule type" value="Genomic_DNA"/>
</dbReference>
<dbReference type="GO" id="GO:0046487">
    <property type="term" value="P:glyoxylate metabolic process"/>
    <property type="evidence" value="ECO:0007669"/>
    <property type="project" value="TreeGrafter"/>
</dbReference>
<dbReference type="Proteomes" id="UP001177023">
    <property type="component" value="Unassembled WGS sequence"/>
</dbReference>
<name>A0AA36FTM3_9BILA</name>
<dbReference type="InterPro" id="IPR050417">
    <property type="entry name" value="Sugar_Epim/Isomerase"/>
</dbReference>
<sequence>MSSTPHRMRAVTNLGTLFTDVGLFERYERAAAAGFNFKSAAELAAEEDILCLIEPINSYTIPGYFLNNYNQAVQVLEDLGKKPNLKLMFDVFHAQQICGQLTATVRQLRHYIGHIQIAQVPARGPPDSPGEIDYHYVFQMLKDEVNHLSNIGCEYNYNGENFDWVSGLGLEF</sequence>
<evidence type="ECO:0000256" key="1">
    <source>
        <dbReference type="ARBA" id="ARBA00023235"/>
    </source>
</evidence>
<proteinExistence type="predicted"/>
<evidence type="ECO:0000259" key="2">
    <source>
        <dbReference type="Pfam" id="PF01261"/>
    </source>
</evidence>
<evidence type="ECO:0000313" key="4">
    <source>
        <dbReference type="Proteomes" id="UP001177023"/>
    </source>
</evidence>
<dbReference type="Pfam" id="PF01261">
    <property type="entry name" value="AP_endonuc_2"/>
    <property type="match status" value="1"/>
</dbReference>
<accession>A0AA36FTM3</accession>
<comment type="caution">
    <text evidence="3">The sequence shown here is derived from an EMBL/GenBank/DDBJ whole genome shotgun (WGS) entry which is preliminary data.</text>
</comment>
<dbReference type="InterPro" id="IPR036237">
    <property type="entry name" value="Xyl_isomerase-like_sf"/>
</dbReference>
<organism evidence="3 4">
    <name type="scientific">Mesorhabditis spiculigera</name>
    <dbReference type="NCBI Taxonomy" id="96644"/>
    <lineage>
        <taxon>Eukaryota</taxon>
        <taxon>Metazoa</taxon>
        <taxon>Ecdysozoa</taxon>
        <taxon>Nematoda</taxon>
        <taxon>Chromadorea</taxon>
        <taxon>Rhabditida</taxon>
        <taxon>Rhabditina</taxon>
        <taxon>Rhabditomorpha</taxon>
        <taxon>Rhabditoidea</taxon>
        <taxon>Rhabditidae</taxon>
        <taxon>Mesorhabditinae</taxon>
        <taxon>Mesorhabditis</taxon>
    </lineage>
</organism>
<feature type="non-terminal residue" evidence="3">
    <location>
        <position position="172"/>
    </location>
</feature>
<dbReference type="InterPro" id="IPR013022">
    <property type="entry name" value="Xyl_isomerase-like_TIM-brl"/>
</dbReference>
<dbReference type="Gene3D" id="3.20.20.150">
    <property type="entry name" value="Divalent-metal-dependent TIM barrel enzymes"/>
    <property type="match status" value="1"/>
</dbReference>
<dbReference type="PANTHER" id="PTHR43489">
    <property type="entry name" value="ISOMERASE"/>
    <property type="match status" value="1"/>
</dbReference>
<dbReference type="PANTHER" id="PTHR43489:SF6">
    <property type="entry name" value="HYDROXYPYRUVATE ISOMERASE-RELATED"/>
    <property type="match status" value="1"/>
</dbReference>
<keyword evidence="4" id="KW-1185">Reference proteome</keyword>
<protein>
    <recommendedName>
        <fullName evidence="2">Xylose isomerase-like TIM barrel domain-containing protein</fullName>
    </recommendedName>
</protein>
<feature type="domain" description="Xylose isomerase-like TIM barrel" evidence="2">
    <location>
        <begin position="35"/>
        <end position="157"/>
    </location>
</feature>
<dbReference type="SUPFAM" id="SSF51658">
    <property type="entry name" value="Xylose isomerase-like"/>
    <property type="match status" value="1"/>
</dbReference>
<reference evidence="3" key="1">
    <citation type="submission" date="2023-06" db="EMBL/GenBank/DDBJ databases">
        <authorList>
            <person name="Delattre M."/>
        </authorList>
    </citation>
    <scope>NUCLEOTIDE SEQUENCE</scope>
    <source>
        <strain evidence="3">AF72</strain>
    </source>
</reference>
<gene>
    <name evidence="3" type="ORF">MSPICULIGERA_LOCUS3293</name>
</gene>
<dbReference type="GO" id="GO:0008903">
    <property type="term" value="F:hydroxypyruvate isomerase activity"/>
    <property type="evidence" value="ECO:0007669"/>
    <property type="project" value="TreeGrafter"/>
</dbReference>